<feature type="transmembrane region" description="Helical" evidence="8">
    <location>
        <begin position="6"/>
        <end position="28"/>
    </location>
</feature>
<feature type="transmembrane region" description="Helical" evidence="8">
    <location>
        <begin position="258"/>
        <end position="281"/>
    </location>
</feature>
<evidence type="ECO:0000256" key="5">
    <source>
        <dbReference type="ARBA" id="ARBA00022989"/>
    </source>
</evidence>
<dbReference type="GO" id="GO:0005886">
    <property type="term" value="C:plasma membrane"/>
    <property type="evidence" value="ECO:0007669"/>
    <property type="project" value="UniProtKB-SubCell"/>
</dbReference>
<evidence type="ECO:0000256" key="7">
    <source>
        <dbReference type="PIRSR" id="PIRSR600715-1"/>
    </source>
</evidence>
<keyword evidence="4 8" id="KW-0812">Transmembrane</keyword>
<comment type="subcellular location">
    <subcellularLocation>
        <location evidence="1">Cell membrane</location>
        <topology evidence="1">Multi-pass membrane protein</topology>
    </subcellularLocation>
</comment>
<dbReference type="EMBL" id="JAUFQH010000010">
    <property type="protein sequence ID" value="MDN3620289.1"/>
    <property type="molecule type" value="Genomic_DNA"/>
</dbReference>
<comment type="cofactor">
    <cofactor evidence="7">
        <name>Mg(2+)</name>
        <dbReference type="ChEBI" id="CHEBI:18420"/>
    </cofactor>
</comment>
<dbReference type="PANTHER" id="PTHR22926:SF3">
    <property type="entry name" value="UNDECAPRENYL-PHOSPHATE ALPHA-N-ACETYLGLUCOSAMINYL 1-PHOSPHATE TRANSFERASE"/>
    <property type="match status" value="1"/>
</dbReference>
<feature type="transmembrane region" description="Helical" evidence="8">
    <location>
        <begin position="169"/>
        <end position="186"/>
    </location>
</feature>
<organism evidence="9 10">
    <name type="scientific">Polaribacter sejongensis</name>
    <dbReference type="NCBI Taxonomy" id="985043"/>
    <lineage>
        <taxon>Bacteria</taxon>
        <taxon>Pseudomonadati</taxon>
        <taxon>Bacteroidota</taxon>
        <taxon>Flavobacteriia</taxon>
        <taxon>Flavobacteriales</taxon>
        <taxon>Flavobacteriaceae</taxon>
    </lineage>
</organism>
<evidence type="ECO:0000256" key="1">
    <source>
        <dbReference type="ARBA" id="ARBA00004651"/>
    </source>
</evidence>
<dbReference type="GO" id="GO:0044038">
    <property type="term" value="P:cell wall macromolecule biosynthetic process"/>
    <property type="evidence" value="ECO:0007669"/>
    <property type="project" value="TreeGrafter"/>
</dbReference>
<feature type="transmembrane region" description="Helical" evidence="8">
    <location>
        <begin position="308"/>
        <end position="327"/>
    </location>
</feature>
<dbReference type="GO" id="GO:0071555">
    <property type="term" value="P:cell wall organization"/>
    <property type="evidence" value="ECO:0007669"/>
    <property type="project" value="TreeGrafter"/>
</dbReference>
<dbReference type="PANTHER" id="PTHR22926">
    <property type="entry name" value="PHOSPHO-N-ACETYLMURAMOYL-PENTAPEPTIDE-TRANSFERASE"/>
    <property type="match status" value="1"/>
</dbReference>
<evidence type="ECO:0000256" key="8">
    <source>
        <dbReference type="SAM" id="Phobius"/>
    </source>
</evidence>
<name>A0AAJ1VHE3_9FLAO</name>
<dbReference type="Pfam" id="PF00953">
    <property type="entry name" value="Glycos_transf_4"/>
    <property type="match status" value="1"/>
</dbReference>
<feature type="transmembrane region" description="Helical" evidence="8">
    <location>
        <begin position="132"/>
        <end position="157"/>
    </location>
</feature>
<protein>
    <submittedName>
        <fullName evidence="9">MraY family glycosyltransferase</fullName>
        <ecNumber evidence="9">2.7.8.-</ecNumber>
    </submittedName>
</protein>
<evidence type="ECO:0000313" key="10">
    <source>
        <dbReference type="Proteomes" id="UP001228636"/>
    </source>
</evidence>
<dbReference type="PROSITE" id="PS01347">
    <property type="entry name" value="MRAY_1"/>
    <property type="match status" value="1"/>
</dbReference>
<dbReference type="GO" id="GO:0046872">
    <property type="term" value="F:metal ion binding"/>
    <property type="evidence" value="ECO:0007669"/>
    <property type="project" value="UniProtKB-KW"/>
</dbReference>
<evidence type="ECO:0000256" key="4">
    <source>
        <dbReference type="ARBA" id="ARBA00022692"/>
    </source>
</evidence>
<dbReference type="EC" id="2.7.8.-" evidence="9"/>
<feature type="transmembrane region" description="Helical" evidence="8">
    <location>
        <begin position="224"/>
        <end position="246"/>
    </location>
</feature>
<feature type="transmembrane region" description="Helical" evidence="8">
    <location>
        <begin position="333"/>
        <end position="353"/>
    </location>
</feature>
<feature type="binding site" evidence="7">
    <location>
        <position position="222"/>
    </location>
    <ligand>
        <name>Mg(2+)</name>
        <dbReference type="ChEBI" id="CHEBI:18420"/>
    </ligand>
</feature>
<keyword evidence="5 8" id="KW-1133">Transmembrane helix</keyword>
<keyword evidence="2" id="KW-1003">Cell membrane</keyword>
<keyword evidence="7" id="KW-0460">Magnesium</keyword>
<evidence type="ECO:0000256" key="6">
    <source>
        <dbReference type="ARBA" id="ARBA00023136"/>
    </source>
</evidence>
<gene>
    <name evidence="9" type="ORF">QWY81_12560</name>
</gene>
<accession>A0AAJ1VHE3</accession>
<dbReference type="Proteomes" id="UP001228636">
    <property type="component" value="Unassembled WGS sequence"/>
</dbReference>
<evidence type="ECO:0000256" key="3">
    <source>
        <dbReference type="ARBA" id="ARBA00022679"/>
    </source>
</evidence>
<comment type="caution">
    <text evidence="9">The sequence shown here is derived from an EMBL/GenBank/DDBJ whole genome shotgun (WGS) entry which is preliminary data.</text>
</comment>
<feature type="transmembrane region" description="Helical" evidence="8">
    <location>
        <begin position="81"/>
        <end position="98"/>
    </location>
</feature>
<dbReference type="InterPro" id="IPR018480">
    <property type="entry name" value="PNAcMuramoyl-5peptid_Trfase_CS"/>
</dbReference>
<proteinExistence type="predicted"/>
<sequence>MLQQLLSNLTVVSILAVINSLLLVYYIIPKISWVIITRNLNEKPNERSSHKGATPTMAGVAFFITLILTLFFIQHFDTENIGLNLIASTTLIFMVGAKDDLVVSSPKAKLFMEALAVLFLFFHNALEGNNLYGFLGIYEIPLWLVYIASTLLVLTIINAYNLIDGIDGLASIIAIIIFSVFSLIFYAISLFFYYLICLSFIGMLLAYLFFNFSTKKKIFMGDTGSLLIGFCIAFLSLRFMAIDISMYSHFTFKPENGFFVLMAILCIPLFDLLRVIGVRLLQKKSPFYPDRNHSHHVLIDFGMSHFKATMLLGLINYLFVIFIIKLGTYLNSFQMLGVFVLAFGLFLLLFYRLKSSINTERLKVKEEKVESII</sequence>
<keyword evidence="6 8" id="KW-0472">Membrane</keyword>
<dbReference type="InterPro" id="IPR000715">
    <property type="entry name" value="Glycosyl_transferase_4"/>
</dbReference>
<dbReference type="AlphaFoldDB" id="A0AAJ1VHE3"/>
<keyword evidence="3 9" id="KW-0808">Transferase</keyword>
<dbReference type="RefSeq" id="WP_261973362.1">
    <property type="nucleotide sequence ID" value="NZ_CP103460.1"/>
</dbReference>
<feature type="transmembrane region" description="Helical" evidence="8">
    <location>
        <begin position="192"/>
        <end position="212"/>
    </location>
</feature>
<dbReference type="GO" id="GO:0016780">
    <property type="term" value="F:phosphotransferase activity, for other substituted phosphate groups"/>
    <property type="evidence" value="ECO:0007669"/>
    <property type="project" value="InterPro"/>
</dbReference>
<keyword evidence="7" id="KW-0479">Metal-binding</keyword>
<dbReference type="CDD" id="cd06853">
    <property type="entry name" value="GT_WecA_like"/>
    <property type="match status" value="1"/>
</dbReference>
<feature type="transmembrane region" description="Helical" evidence="8">
    <location>
        <begin position="57"/>
        <end position="75"/>
    </location>
</feature>
<feature type="binding site" evidence="7">
    <location>
        <position position="161"/>
    </location>
    <ligand>
        <name>Mg(2+)</name>
        <dbReference type="ChEBI" id="CHEBI:18420"/>
    </ligand>
</feature>
<dbReference type="GO" id="GO:0009103">
    <property type="term" value="P:lipopolysaccharide biosynthetic process"/>
    <property type="evidence" value="ECO:0007669"/>
    <property type="project" value="TreeGrafter"/>
</dbReference>
<reference evidence="9 10" key="1">
    <citation type="journal article" date="2014" name="Int. J. Syst. Evol. Microbiol.">
        <title>Complete genome sequence of Corynebacterium casei LMG S-19264T (=DSM 44701T), isolated from a smear-ripened cheese.</title>
        <authorList>
            <consortium name="US DOE Joint Genome Institute (JGI-PGF)"/>
            <person name="Walter F."/>
            <person name="Albersmeier A."/>
            <person name="Kalinowski J."/>
            <person name="Ruckert C."/>
        </authorList>
    </citation>
    <scope>NUCLEOTIDE SEQUENCE [LARGE SCALE GENOMIC DNA]</scope>
    <source>
        <strain evidence="9 10">CECT 8670</strain>
    </source>
</reference>
<dbReference type="PROSITE" id="PS01348">
    <property type="entry name" value="MRAY_2"/>
    <property type="match status" value="1"/>
</dbReference>
<evidence type="ECO:0000256" key="2">
    <source>
        <dbReference type="ARBA" id="ARBA00022475"/>
    </source>
</evidence>
<evidence type="ECO:0000313" key="9">
    <source>
        <dbReference type="EMBL" id="MDN3620289.1"/>
    </source>
</evidence>